<keyword evidence="10" id="KW-1185">Reference proteome</keyword>
<dbReference type="Proteomes" id="UP000199759">
    <property type="component" value="Unassembled WGS sequence"/>
</dbReference>
<keyword evidence="6 7" id="KW-0472">Membrane</keyword>
<feature type="transmembrane region" description="Helical" evidence="7">
    <location>
        <begin position="476"/>
        <end position="492"/>
    </location>
</feature>
<dbReference type="Gene3D" id="3.30.70.1450">
    <property type="entry name" value="Regulator of K+ conductance, C-terminal domain"/>
    <property type="match status" value="2"/>
</dbReference>
<dbReference type="SUPFAM" id="SSF116726">
    <property type="entry name" value="TrkA C-terminal domain-like"/>
    <property type="match status" value="2"/>
</dbReference>
<evidence type="ECO:0000256" key="7">
    <source>
        <dbReference type="SAM" id="Phobius"/>
    </source>
</evidence>
<dbReference type="InterPro" id="IPR051679">
    <property type="entry name" value="DASS-Related_Transporters"/>
</dbReference>
<dbReference type="Pfam" id="PF03600">
    <property type="entry name" value="CitMHS"/>
    <property type="match status" value="1"/>
</dbReference>
<gene>
    <name evidence="9" type="ORF">SAMN04488568_105127</name>
</gene>
<evidence type="ECO:0000313" key="10">
    <source>
        <dbReference type="Proteomes" id="UP000199759"/>
    </source>
</evidence>
<dbReference type="AlphaFoldDB" id="A0A1G9QR11"/>
<organism evidence="9 10">
    <name type="scientific">Maricaulis salignorans</name>
    <dbReference type="NCBI Taxonomy" id="144026"/>
    <lineage>
        <taxon>Bacteria</taxon>
        <taxon>Pseudomonadati</taxon>
        <taxon>Pseudomonadota</taxon>
        <taxon>Alphaproteobacteria</taxon>
        <taxon>Maricaulales</taxon>
        <taxon>Maricaulaceae</taxon>
        <taxon>Maricaulis</taxon>
    </lineage>
</organism>
<name>A0A1G9QR11_9PROT</name>
<evidence type="ECO:0000313" key="9">
    <source>
        <dbReference type="EMBL" id="SDM13459.1"/>
    </source>
</evidence>
<keyword evidence="3 7" id="KW-0812">Transmembrane</keyword>
<dbReference type="GO" id="GO:0006813">
    <property type="term" value="P:potassium ion transport"/>
    <property type="evidence" value="ECO:0007669"/>
    <property type="project" value="InterPro"/>
</dbReference>
<dbReference type="InterPro" id="IPR036721">
    <property type="entry name" value="RCK_C_sf"/>
</dbReference>
<reference evidence="9 10" key="1">
    <citation type="submission" date="2016-10" db="EMBL/GenBank/DDBJ databases">
        <authorList>
            <person name="de Groot N.N."/>
        </authorList>
    </citation>
    <scope>NUCLEOTIDE SEQUENCE [LARGE SCALE GENOMIC DNA]</scope>
    <source>
        <strain evidence="9 10">DSM 16077</strain>
    </source>
</reference>
<evidence type="ECO:0000256" key="2">
    <source>
        <dbReference type="ARBA" id="ARBA00022448"/>
    </source>
</evidence>
<evidence type="ECO:0000256" key="6">
    <source>
        <dbReference type="ARBA" id="ARBA00023136"/>
    </source>
</evidence>
<feature type="transmembrane region" description="Helical" evidence="7">
    <location>
        <begin position="561"/>
        <end position="580"/>
    </location>
</feature>
<evidence type="ECO:0000256" key="1">
    <source>
        <dbReference type="ARBA" id="ARBA00004141"/>
    </source>
</evidence>
<keyword evidence="2" id="KW-0813">Transport</keyword>
<feature type="transmembrane region" description="Helical" evidence="7">
    <location>
        <begin position="499"/>
        <end position="516"/>
    </location>
</feature>
<dbReference type="InterPro" id="IPR004680">
    <property type="entry name" value="Cit_transptr-like_dom"/>
</dbReference>
<feature type="transmembrane region" description="Helical" evidence="7">
    <location>
        <begin position="437"/>
        <end position="456"/>
    </location>
</feature>
<dbReference type="OrthoDB" id="9809303at2"/>
<feature type="transmembrane region" description="Helical" evidence="7">
    <location>
        <begin position="142"/>
        <end position="162"/>
    </location>
</feature>
<feature type="domain" description="RCK C-terminal" evidence="8">
    <location>
        <begin position="203"/>
        <end position="287"/>
    </location>
</feature>
<feature type="transmembrane region" description="Helical" evidence="7">
    <location>
        <begin position="397"/>
        <end position="425"/>
    </location>
</feature>
<evidence type="ECO:0000259" key="8">
    <source>
        <dbReference type="PROSITE" id="PS51202"/>
    </source>
</evidence>
<evidence type="ECO:0000256" key="3">
    <source>
        <dbReference type="ARBA" id="ARBA00022692"/>
    </source>
</evidence>
<dbReference type="PANTHER" id="PTHR43652">
    <property type="entry name" value="BASIC AMINO ACID ANTIPORTER YFCC-RELATED"/>
    <property type="match status" value="1"/>
</dbReference>
<feature type="transmembrane region" description="Helical" evidence="7">
    <location>
        <begin position="98"/>
        <end position="122"/>
    </location>
</feature>
<feature type="transmembrane region" description="Helical" evidence="7">
    <location>
        <begin position="522"/>
        <end position="541"/>
    </location>
</feature>
<keyword evidence="4" id="KW-0677">Repeat</keyword>
<dbReference type="STRING" id="144026.SAMN04488568_105127"/>
<proteinExistence type="predicted"/>
<dbReference type="Pfam" id="PF02080">
    <property type="entry name" value="TrkA_C"/>
    <property type="match status" value="2"/>
</dbReference>
<feature type="transmembrane region" description="Helical" evidence="7">
    <location>
        <begin position="57"/>
        <end position="77"/>
    </location>
</feature>
<dbReference type="EMBL" id="FNHG01000005">
    <property type="protein sequence ID" value="SDM13459.1"/>
    <property type="molecule type" value="Genomic_DNA"/>
</dbReference>
<feature type="domain" description="RCK C-terminal" evidence="8">
    <location>
        <begin position="289"/>
        <end position="374"/>
    </location>
</feature>
<feature type="transmembrane region" description="Helical" evidence="7">
    <location>
        <begin position="174"/>
        <end position="200"/>
    </location>
</feature>
<dbReference type="PROSITE" id="PS51202">
    <property type="entry name" value="RCK_C"/>
    <property type="match status" value="2"/>
</dbReference>
<evidence type="ECO:0000256" key="4">
    <source>
        <dbReference type="ARBA" id="ARBA00022737"/>
    </source>
</evidence>
<protein>
    <submittedName>
        <fullName evidence="9">Di-and tricarboxylate transporter</fullName>
    </submittedName>
</protein>
<dbReference type="GO" id="GO:0008324">
    <property type="term" value="F:monoatomic cation transmembrane transporter activity"/>
    <property type="evidence" value="ECO:0007669"/>
    <property type="project" value="InterPro"/>
</dbReference>
<keyword evidence="5 7" id="KW-1133">Transmembrane helix</keyword>
<dbReference type="PANTHER" id="PTHR43652:SF2">
    <property type="entry name" value="BASIC AMINO ACID ANTIPORTER YFCC-RELATED"/>
    <property type="match status" value="1"/>
</dbReference>
<evidence type="ECO:0000256" key="5">
    <source>
        <dbReference type="ARBA" id="ARBA00022989"/>
    </source>
</evidence>
<accession>A0A1G9QR11</accession>
<feature type="transmembrane region" description="Helical" evidence="7">
    <location>
        <begin position="33"/>
        <end position="51"/>
    </location>
</feature>
<comment type="subcellular location">
    <subcellularLocation>
        <location evidence="1">Membrane</location>
        <topology evidence="1">Multi-pass membrane protein</topology>
    </subcellularLocation>
</comment>
<dbReference type="RefSeq" id="WP_091768559.1">
    <property type="nucleotide sequence ID" value="NZ_FNHG01000005.1"/>
</dbReference>
<dbReference type="InterPro" id="IPR006037">
    <property type="entry name" value="RCK_C"/>
</dbReference>
<feature type="transmembrane region" description="Helical" evidence="7">
    <location>
        <begin position="6"/>
        <end position="26"/>
    </location>
</feature>
<dbReference type="GO" id="GO:0005886">
    <property type="term" value="C:plasma membrane"/>
    <property type="evidence" value="ECO:0007669"/>
    <property type="project" value="TreeGrafter"/>
</dbReference>
<sequence length="582" mass="61279">MAGIGGQLSASIIDFALITMLALALLSGRVGTTRAFAGFIIGIIITGRVSFNDAVTAITSPAIIAVTSLVIVAVALTKIPGIGQALFGRARLGMHASLIRFLGLTGLVSAFTPNTAVVGAFMGPASRHPSLPAHALLLPLSYMALAGGMLTPFGTSASLMVVGEAARHGLNLNVLDFALPGAMVALAVFAALVLAAPMILKRPEGASDADKAVYYVEARVNPGSRLIGRNVGENQLRHLQGFFLAEIVRQERIISPVSPSQSIEEGDRLIFVGDFAHVGELHAINGLSIDGSSQPNALGAMFHAVIAHNSILVGRTLKEADFRARFDASVLAVRRGEESLSGKLGEIRLKTGDSLILAAGPDFRSRENLRTNLHILDVEDPGQVPLNGRNSALLCGAFAIFIIVAILQLIPFALAAFLMAALCILSGWISPRETKRIFPFELVIILWGAVLLSQVIQQSGASAVLADFIAHQVGGLPHWAALAAIFMLAWFMTELFSNASAALITLPVALGTALQLSLPAEAFVLATAFGASASFLLPFGYQTHLMVLTPGEYRLSHFLRLGSVVLIAYAIAAIATLSILHF</sequence>